<feature type="transmembrane region" description="Helical" evidence="1">
    <location>
        <begin position="133"/>
        <end position="155"/>
    </location>
</feature>
<organism evidence="2 3">
    <name type="scientific">Nitrosomonas communis</name>
    <dbReference type="NCBI Taxonomy" id="44574"/>
    <lineage>
        <taxon>Bacteria</taxon>
        <taxon>Pseudomonadati</taxon>
        <taxon>Pseudomonadota</taxon>
        <taxon>Betaproteobacteria</taxon>
        <taxon>Nitrosomonadales</taxon>
        <taxon>Nitrosomonadaceae</taxon>
        <taxon>Nitrosomonas</taxon>
    </lineage>
</organism>
<feature type="transmembrane region" description="Helical" evidence="1">
    <location>
        <begin position="7"/>
        <end position="26"/>
    </location>
</feature>
<proteinExistence type="predicted"/>
<keyword evidence="1" id="KW-0472">Membrane</keyword>
<dbReference type="AlphaFoldDB" id="A0A1I4SNR5"/>
<keyword evidence="1" id="KW-0812">Transmembrane</keyword>
<feature type="transmembrane region" description="Helical" evidence="1">
    <location>
        <begin position="195"/>
        <end position="214"/>
    </location>
</feature>
<evidence type="ECO:0008006" key="4">
    <source>
        <dbReference type="Google" id="ProtNLM"/>
    </source>
</evidence>
<feature type="transmembrane region" description="Helical" evidence="1">
    <location>
        <begin position="38"/>
        <end position="56"/>
    </location>
</feature>
<feature type="transmembrane region" description="Helical" evidence="1">
    <location>
        <begin position="171"/>
        <end position="190"/>
    </location>
</feature>
<accession>A0A1I4SNR5</accession>
<reference evidence="3" key="1">
    <citation type="submission" date="2016-10" db="EMBL/GenBank/DDBJ databases">
        <authorList>
            <person name="Varghese N."/>
            <person name="Submissions S."/>
        </authorList>
    </citation>
    <scope>NUCLEOTIDE SEQUENCE [LARGE SCALE GENOMIC DNA]</scope>
    <source>
        <strain evidence="3">Nm44</strain>
    </source>
</reference>
<feature type="transmembrane region" description="Helical" evidence="1">
    <location>
        <begin position="297"/>
        <end position="315"/>
    </location>
</feature>
<feature type="transmembrane region" description="Helical" evidence="1">
    <location>
        <begin position="102"/>
        <end position="121"/>
    </location>
</feature>
<dbReference type="RefSeq" id="WP_074906176.1">
    <property type="nucleotide sequence ID" value="NZ_FOUB01000042.1"/>
</dbReference>
<dbReference type="OrthoDB" id="9816036at2"/>
<sequence>MKVSTNLYLGGIAAVYMLWLCCWLVLGDQAFGLNFYNWDQGLVTVITALAAFMAAWKVVRPYAGFMAIQGVGLILLTITWLTHDPDGIHDFLHFAQPGFPNYSAISYSGFIFSWACAWGYLAIELWHRYPPTVLTKAVFSLLFFGLALILASFYYPQYNSSLNTMAGRLDAVTAGLEFLVLLIGLGCILLKAPFVINWLLLATALLIASDMVYSEQDVPAGIEAVWMFGQFLLLSSYLLLSEIRKEDLGKTNDLHFHNDKIRRSRSDLSGILILLSLGGLLMMVVLGLIQIHVVWKAFFAVLFIVALVVSVVWLTDHFDDSVQYLKKYTARLHQNRLEYEDWRTESGRIYATLQSTGLGEYLDSLNQSARLLKQDVIFLGPERLYPEVVRSAEPRQISCFIVMPFSLEWSDEVHRILSSVCKSLAVQPMRGDDVFKPSDILVDIWQSINAADFVIADISGRNPNVLYELGIAHTLAKPVLIISKNADDIPIDLSTRRVIIYGQNGVHWQEDLEVKVTLALQEIIMAYSLDTPSKLI</sequence>
<feature type="transmembrane region" description="Helical" evidence="1">
    <location>
        <begin position="270"/>
        <end position="291"/>
    </location>
</feature>
<dbReference type="Proteomes" id="UP000183287">
    <property type="component" value="Unassembled WGS sequence"/>
</dbReference>
<dbReference type="SUPFAM" id="SSF52309">
    <property type="entry name" value="N-(deoxy)ribosyltransferase-like"/>
    <property type="match status" value="1"/>
</dbReference>
<gene>
    <name evidence="2" type="ORF">SAMN05421863_104219</name>
</gene>
<feature type="transmembrane region" description="Helical" evidence="1">
    <location>
        <begin position="220"/>
        <end position="240"/>
    </location>
</feature>
<keyword evidence="3" id="KW-1185">Reference proteome</keyword>
<evidence type="ECO:0000256" key="1">
    <source>
        <dbReference type="SAM" id="Phobius"/>
    </source>
</evidence>
<evidence type="ECO:0000313" key="3">
    <source>
        <dbReference type="Proteomes" id="UP000183287"/>
    </source>
</evidence>
<dbReference type="EMBL" id="FOUB01000042">
    <property type="protein sequence ID" value="SFM66106.1"/>
    <property type="molecule type" value="Genomic_DNA"/>
</dbReference>
<evidence type="ECO:0000313" key="2">
    <source>
        <dbReference type="EMBL" id="SFM66106.1"/>
    </source>
</evidence>
<feature type="transmembrane region" description="Helical" evidence="1">
    <location>
        <begin position="63"/>
        <end position="82"/>
    </location>
</feature>
<keyword evidence="1" id="KW-1133">Transmembrane helix</keyword>
<protein>
    <recommendedName>
        <fullName evidence="4">Nucleoside 2-deoxyribosyltransferase</fullName>
    </recommendedName>
</protein>
<dbReference type="Gene3D" id="3.40.50.450">
    <property type="match status" value="1"/>
</dbReference>
<name>A0A1I4SNR5_9PROT</name>